<evidence type="ECO:0000313" key="3">
    <source>
        <dbReference type="Proteomes" id="UP000008075"/>
    </source>
</evidence>
<reference evidence="2 3" key="1">
    <citation type="journal article" date="2011" name="PLoS ONE">
        <title>The entomopathogenic bacterial endosymbionts xenorhabdus and photorhabdus: convergent lifestyles from divergent genomes.</title>
        <authorList>
            <person name="Chaston J.M."/>
            <person name="Suen G."/>
            <person name="Tucker S.L."/>
            <person name="Andersen A.W."/>
            <person name="Bhasin A."/>
            <person name="Bode E."/>
            <person name="Bode H.B."/>
            <person name="Brachmann A.O."/>
            <person name="Cowles C.E."/>
            <person name="Cowles K.N."/>
            <person name="Darby C."/>
            <person name="de Leon L."/>
            <person name="Drace K."/>
            <person name="Du Z."/>
            <person name="Givaudan A."/>
            <person name="Herbert Tran E.E."/>
            <person name="Jewell K.A."/>
            <person name="Knack J.J."/>
            <person name="Krasomil-Osterfeld K.C."/>
            <person name="Kukor R."/>
            <person name="Lanois A."/>
            <person name="Latreille P."/>
            <person name="Leimgruber N.K."/>
            <person name="Lipke C.M."/>
            <person name="Liu R."/>
            <person name="Lu X."/>
            <person name="Martens E.C."/>
            <person name="Marri P.R."/>
            <person name="Medigue C."/>
            <person name="Menard M.L."/>
            <person name="Miller N.M."/>
            <person name="Morales-Soto N."/>
            <person name="Norton S."/>
            <person name="Ogier J.C."/>
            <person name="Orchard S.S."/>
            <person name="Park D."/>
            <person name="Park Y."/>
            <person name="Qurollo B.A."/>
            <person name="Sugar D.R."/>
            <person name="Richards G.R."/>
            <person name="Rouy Z."/>
            <person name="Slominski B."/>
            <person name="Slominski K."/>
            <person name="Snyder H."/>
            <person name="Tjaden B.C."/>
            <person name="van der Hoeven R."/>
            <person name="Welch R.D."/>
            <person name="Wheeler C."/>
            <person name="Xiang B."/>
            <person name="Barbazuk B."/>
            <person name="Gaudriault S."/>
            <person name="Goodner B."/>
            <person name="Slater S.C."/>
            <person name="Forst S."/>
            <person name="Goldman B.S."/>
            <person name="Goodrich-Blair H."/>
        </authorList>
    </citation>
    <scope>NUCLEOTIDE SEQUENCE [LARGE SCALE GENOMIC DNA]</scope>
    <source>
        <strain evidence="3">ATCC 19061 / DSM 3370 / CCUG 14189 / LMG 1036 / NCIMB 9965 / AN6</strain>
    </source>
</reference>
<protein>
    <submittedName>
        <fullName evidence="2">Uncharacterized protein</fullName>
    </submittedName>
</protein>
<evidence type="ECO:0000313" key="2">
    <source>
        <dbReference type="EMBL" id="CBJ88624.1"/>
    </source>
</evidence>
<gene>
    <name evidence="2" type="ordered locus">XNC1_0550</name>
</gene>
<dbReference type="Proteomes" id="UP000008075">
    <property type="component" value="Chromosome"/>
</dbReference>
<dbReference type="STRING" id="406817.XNC1_0550"/>
<sequence length="67" mass="7396">MNGYGVLTIITPAVKIILAILTRQVILSLILGILVSFTVINDPNFLLGIQGTISGRERERLFFNQPL</sequence>
<keyword evidence="3" id="KW-1185">Reference proteome</keyword>
<dbReference type="AlphaFoldDB" id="D3VIS4"/>
<name>D3VIS4_XENNA</name>
<dbReference type="HOGENOM" id="CLU_2811488_0_0_6"/>
<dbReference type="KEGG" id="xne:XNC1_0550"/>
<keyword evidence="1" id="KW-1133">Transmembrane helix</keyword>
<dbReference type="EMBL" id="FN667742">
    <property type="protein sequence ID" value="CBJ88624.1"/>
    <property type="molecule type" value="Genomic_DNA"/>
</dbReference>
<proteinExistence type="predicted"/>
<dbReference type="eggNOG" id="COG1757">
    <property type="taxonomic scope" value="Bacteria"/>
</dbReference>
<feature type="transmembrane region" description="Helical" evidence="1">
    <location>
        <begin position="16"/>
        <end position="40"/>
    </location>
</feature>
<keyword evidence="1" id="KW-0812">Transmembrane</keyword>
<keyword evidence="1" id="KW-0472">Membrane</keyword>
<accession>D3VIS4</accession>
<organism evidence="2 3">
    <name type="scientific">Xenorhabdus nematophila (strain ATCC 19061 / DSM 3370 / CCUG 14189 / LMG 1036 / NCIMB 9965 / AN6)</name>
    <dbReference type="NCBI Taxonomy" id="406817"/>
    <lineage>
        <taxon>Bacteria</taxon>
        <taxon>Pseudomonadati</taxon>
        <taxon>Pseudomonadota</taxon>
        <taxon>Gammaproteobacteria</taxon>
        <taxon>Enterobacterales</taxon>
        <taxon>Morganellaceae</taxon>
        <taxon>Xenorhabdus</taxon>
    </lineage>
</organism>
<evidence type="ECO:0000256" key="1">
    <source>
        <dbReference type="SAM" id="Phobius"/>
    </source>
</evidence>